<dbReference type="PANTHER" id="PTHR11946">
    <property type="entry name" value="VALYL-TRNA SYNTHETASES"/>
    <property type="match status" value="1"/>
</dbReference>
<keyword evidence="7" id="KW-0175">Coiled coil</keyword>
<proteinExistence type="inferred from homology"/>
<accession>A0AAU7QRX0</accession>
<evidence type="ECO:0000256" key="7">
    <source>
        <dbReference type="ARBA" id="ARBA00023054"/>
    </source>
</evidence>
<evidence type="ECO:0000259" key="11">
    <source>
        <dbReference type="Pfam" id="PF08264"/>
    </source>
</evidence>
<evidence type="ECO:0000256" key="5">
    <source>
        <dbReference type="ARBA" id="ARBA00022840"/>
    </source>
</evidence>
<dbReference type="SUPFAM" id="SSF52374">
    <property type="entry name" value="Nucleotidylyl transferase"/>
    <property type="match status" value="1"/>
</dbReference>
<evidence type="ECO:0000256" key="2">
    <source>
        <dbReference type="ARBA" id="ARBA00013169"/>
    </source>
</evidence>
<dbReference type="InterPro" id="IPR009080">
    <property type="entry name" value="tRNAsynth_Ia_anticodon-bd"/>
</dbReference>
<dbReference type="GO" id="GO:0005829">
    <property type="term" value="C:cytosol"/>
    <property type="evidence" value="ECO:0007669"/>
    <property type="project" value="TreeGrafter"/>
</dbReference>
<evidence type="ECO:0000256" key="3">
    <source>
        <dbReference type="ARBA" id="ARBA00022598"/>
    </source>
</evidence>
<protein>
    <recommendedName>
        <fullName evidence="2">valine--tRNA ligase</fullName>
        <ecNumber evidence="2">6.1.1.9</ecNumber>
    </recommendedName>
    <alternativeName>
        <fullName evidence="9">Valyl-tRNA synthetase</fullName>
    </alternativeName>
</protein>
<keyword evidence="3 12" id="KW-0436">Ligase</keyword>
<sequence>MIIMNYYFNKKIPFKNVFFTGIIKNNNNIKISKSLNNVPNLDLLLKKYGIDNLRLGILLYSEYGKDIIYNETFFYESNKIIIKIKNIYKFIKKLKINYKIKLKIYDIENINFIYNKYKYILYKNYYYMKKYLIFKSIKIINSFLKEDYSNFFIKIIKKSIINNNINNLLYKIIIYIYKNILKLFHPIIPFITDYIYNKIGNNILINKKYPINKKKKHAKYLFLFKKIIKKINNKIIKYNILNFKLIYFKYIKYIFLLKKYFNIKKIYYKKIIYLKNKILPIFVENNLFILIVNKNINYDFLKKIIYYKKYLLYTEKKIKNQYYINNINKKKKKYEYNKIINLKYKIFILNKYYYKYNKK</sequence>
<dbReference type="InterPro" id="IPR002303">
    <property type="entry name" value="Valyl-tRNA_ligase"/>
</dbReference>
<feature type="domain" description="Aminoacyl-tRNA synthetase class Ia" evidence="10">
    <location>
        <begin position="1"/>
        <end position="67"/>
    </location>
</feature>
<evidence type="ECO:0000256" key="6">
    <source>
        <dbReference type="ARBA" id="ARBA00022917"/>
    </source>
</evidence>
<comment type="similarity">
    <text evidence="1">Belongs to the class-I aminoacyl-tRNA synthetase family.</text>
</comment>
<dbReference type="InterPro" id="IPR002300">
    <property type="entry name" value="aa-tRNA-synth_Ia"/>
</dbReference>
<reference evidence="12" key="1">
    <citation type="submission" date="2024-06" db="EMBL/GenBank/DDBJ databases">
        <title>Diversity, functionality, and evolutionary history of bacterial symbionts in false click beetles (Coleoptera, Throscidae).</title>
        <authorList>
            <person name="Wierz J.C."/>
            <person name="Malm H."/>
            <person name="Kaltenpoth M."/>
            <person name="Engl T."/>
        </authorList>
    </citation>
    <scope>NUCLEOTIDE SEQUENCE</scope>
    <source>
        <strain evidence="12">Tder</strain>
    </source>
</reference>
<keyword evidence="8" id="KW-0030">Aminoacyl-tRNA synthetase</keyword>
<evidence type="ECO:0000256" key="9">
    <source>
        <dbReference type="ARBA" id="ARBA00029936"/>
    </source>
</evidence>
<dbReference type="GO" id="GO:0005524">
    <property type="term" value="F:ATP binding"/>
    <property type="evidence" value="ECO:0007669"/>
    <property type="project" value="UniProtKB-KW"/>
</dbReference>
<organism evidence="12">
    <name type="scientific">Candidatus Shikimatogenerans sp. Tder</name>
    <dbReference type="NCBI Taxonomy" id="3158566"/>
    <lineage>
        <taxon>Bacteria</taxon>
        <taxon>Pseudomonadati</taxon>
        <taxon>Bacteroidota</taxon>
        <taxon>Flavobacteriia</taxon>
        <taxon>Flavobacteriales</taxon>
        <taxon>Candidatus Shikimatogenerans</taxon>
    </lineage>
</organism>
<dbReference type="EC" id="6.1.1.9" evidence="2"/>
<name>A0AAU7QRX0_9FLAO</name>
<evidence type="ECO:0000259" key="10">
    <source>
        <dbReference type="Pfam" id="PF00133"/>
    </source>
</evidence>
<dbReference type="AlphaFoldDB" id="A0AAU7QRX0"/>
<gene>
    <name evidence="12" type="ORF">ABNO82_00465</name>
</gene>
<keyword evidence="5" id="KW-0067">ATP-binding</keyword>
<dbReference type="GO" id="GO:0006438">
    <property type="term" value="P:valyl-tRNA aminoacylation"/>
    <property type="evidence" value="ECO:0007669"/>
    <property type="project" value="InterPro"/>
</dbReference>
<keyword evidence="6" id="KW-0648">Protein biosynthesis</keyword>
<dbReference type="SUPFAM" id="SSF47323">
    <property type="entry name" value="Anticodon-binding domain of a subclass of class I aminoacyl-tRNA synthetases"/>
    <property type="match status" value="1"/>
</dbReference>
<feature type="domain" description="Methionyl/Valyl/Leucyl/Isoleucyl-tRNA synthetase anticodon-binding" evidence="11">
    <location>
        <begin position="125"/>
        <end position="235"/>
    </location>
</feature>
<evidence type="ECO:0000256" key="1">
    <source>
        <dbReference type="ARBA" id="ARBA00005594"/>
    </source>
</evidence>
<evidence type="ECO:0000256" key="8">
    <source>
        <dbReference type="ARBA" id="ARBA00023146"/>
    </source>
</evidence>
<dbReference type="Pfam" id="PF00133">
    <property type="entry name" value="tRNA-synt_1"/>
    <property type="match status" value="1"/>
</dbReference>
<dbReference type="Gene3D" id="1.10.730.10">
    <property type="entry name" value="Isoleucyl-tRNA Synthetase, Domain 1"/>
    <property type="match status" value="1"/>
</dbReference>
<dbReference type="GO" id="GO:0004832">
    <property type="term" value="F:valine-tRNA ligase activity"/>
    <property type="evidence" value="ECO:0007669"/>
    <property type="project" value="UniProtKB-EC"/>
</dbReference>
<dbReference type="InterPro" id="IPR013155">
    <property type="entry name" value="M/V/L/I-tRNA-synth_anticd-bd"/>
</dbReference>
<keyword evidence="4" id="KW-0547">Nucleotide-binding</keyword>
<dbReference type="Pfam" id="PF08264">
    <property type="entry name" value="Anticodon_1"/>
    <property type="match status" value="1"/>
</dbReference>
<evidence type="ECO:0000256" key="4">
    <source>
        <dbReference type="ARBA" id="ARBA00022741"/>
    </source>
</evidence>
<dbReference type="PANTHER" id="PTHR11946:SF109">
    <property type="entry name" value="VALINE--TRNA LIGASE"/>
    <property type="match status" value="1"/>
</dbReference>
<evidence type="ECO:0000313" key="12">
    <source>
        <dbReference type="EMBL" id="XBT18568.1"/>
    </source>
</evidence>
<dbReference type="EMBL" id="CP157895">
    <property type="protein sequence ID" value="XBT18568.1"/>
    <property type="molecule type" value="Genomic_DNA"/>
</dbReference>